<protein>
    <recommendedName>
        <fullName evidence="1">AB hydrolase-1 domain-containing protein</fullName>
    </recommendedName>
</protein>
<evidence type="ECO:0000313" key="3">
    <source>
        <dbReference type="EMBL" id="CAF3972452.1"/>
    </source>
</evidence>
<evidence type="ECO:0000313" key="4">
    <source>
        <dbReference type="Proteomes" id="UP000663829"/>
    </source>
</evidence>
<sequence length="233" mass="26548">VVALDTRGYGLSSKPSRIADYTLQVLARDIADIIEQLGYKSCILVGHDFGGAISWITASLFPHLIEKLIIMNCPHPQTFQSDMTLAQLKRSWYMFYHQCPMLPELIIQSDDFGLFKRAFLNPPMGLVNTNNMDEKDIEVFKYTFAQKGTPKAALNYYRAMFRYQPDQLFSVAVPALLLWGTKDGAIGEELCHATTKYCSNLKIKKLPDASHWVQQDQPAEINKYMEAFLNEHT</sequence>
<dbReference type="OrthoDB" id="408373at2759"/>
<dbReference type="EMBL" id="CAJNOQ010008847">
    <property type="protein sequence ID" value="CAF1208329.1"/>
    <property type="molecule type" value="Genomic_DNA"/>
</dbReference>
<dbReference type="EMBL" id="CAJOBC010008848">
    <property type="protein sequence ID" value="CAF3972452.1"/>
    <property type="molecule type" value="Genomic_DNA"/>
</dbReference>
<dbReference type="GO" id="GO:0004301">
    <property type="term" value="F:epoxide hydrolase activity"/>
    <property type="evidence" value="ECO:0007669"/>
    <property type="project" value="UniProtKB-ARBA"/>
</dbReference>
<gene>
    <name evidence="2" type="ORF">GPM918_LOCUS24078</name>
    <name evidence="3" type="ORF">SRO942_LOCUS24077</name>
</gene>
<dbReference type="SUPFAM" id="SSF53474">
    <property type="entry name" value="alpha/beta-Hydrolases"/>
    <property type="match status" value="1"/>
</dbReference>
<comment type="caution">
    <text evidence="2">The sequence shown here is derived from an EMBL/GenBank/DDBJ whole genome shotgun (WGS) entry which is preliminary data.</text>
</comment>
<evidence type="ECO:0000313" key="2">
    <source>
        <dbReference type="EMBL" id="CAF1208329.1"/>
    </source>
</evidence>
<feature type="non-terminal residue" evidence="2">
    <location>
        <position position="1"/>
    </location>
</feature>
<evidence type="ECO:0000259" key="1">
    <source>
        <dbReference type="Pfam" id="PF00561"/>
    </source>
</evidence>
<organism evidence="2 4">
    <name type="scientific">Didymodactylos carnosus</name>
    <dbReference type="NCBI Taxonomy" id="1234261"/>
    <lineage>
        <taxon>Eukaryota</taxon>
        <taxon>Metazoa</taxon>
        <taxon>Spiralia</taxon>
        <taxon>Gnathifera</taxon>
        <taxon>Rotifera</taxon>
        <taxon>Eurotatoria</taxon>
        <taxon>Bdelloidea</taxon>
        <taxon>Philodinida</taxon>
        <taxon>Philodinidae</taxon>
        <taxon>Didymodactylos</taxon>
    </lineage>
</organism>
<keyword evidence="4" id="KW-1185">Reference proteome</keyword>
<feature type="domain" description="AB hydrolase-1" evidence="1">
    <location>
        <begin position="1"/>
        <end position="215"/>
    </location>
</feature>
<dbReference type="InterPro" id="IPR000073">
    <property type="entry name" value="AB_hydrolase_1"/>
</dbReference>
<proteinExistence type="predicted"/>
<dbReference type="Proteomes" id="UP000663829">
    <property type="component" value="Unassembled WGS sequence"/>
</dbReference>
<dbReference type="Pfam" id="PF00561">
    <property type="entry name" value="Abhydrolase_1"/>
    <property type="match status" value="1"/>
</dbReference>
<dbReference type="Proteomes" id="UP000681722">
    <property type="component" value="Unassembled WGS sequence"/>
</dbReference>
<accession>A0A814WT79</accession>
<reference evidence="2" key="1">
    <citation type="submission" date="2021-02" db="EMBL/GenBank/DDBJ databases">
        <authorList>
            <person name="Nowell W R."/>
        </authorList>
    </citation>
    <scope>NUCLEOTIDE SEQUENCE</scope>
</reference>
<dbReference type="Gene3D" id="3.40.50.1820">
    <property type="entry name" value="alpha/beta hydrolase"/>
    <property type="match status" value="1"/>
</dbReference>
<dbReference type="AlphaFoldDB" id="A0A814WT79"/>
<dbReference type="InterPro" id="IPR029058">
    <property type="entry name" value="AB_hydrolase_fold"/>
</dbReference>
<name>A0A814WT79_9BILA</name>
<dbReference type="PANTHER" id="PTHR43329">
    <property type="entry name" value="EPOXIDE HYDROLASE"/>
    <property type="match status" value="1"/>
</dbReference>